<proteinExistence type="inferred from homology"/>
<evidence type="ECO:0000313" key="4">
    <source>
        <dbReference type="Proteomes" id="UP000441399"/>
    </source>
</evidence>
<dbReference type="EMBL" id="CACSIO010000006">
    <property type="protein sequence ID" value="CAA0100740.1"/>
    <property type="molecule type" value="Genomic_DNA"/>
</dbReference>
<dbReference type="OrthoDB" id="9781972at2"/>
<dbReference type="GO" id="GO:0016491">
    <property type="term" value="F:oxidoreductase activity"/>
    <property type="evidence" value="ECO:0007669"/>
    <property type="project" value="UniProtKB-KW"/>
</dbReference>
<reference evidence="3 4" key="1">
    <citation type="submission" date="2019-11" db="EMBL/GenBank/DDBJ databases">
        <authorList>
            <person name="Holert J."/>
        </authorList>
    </citation>
    <scope>NUCLEOTIDE SEQUENCE [LARGE SCALE GENOMIC DNA]</scope>
    <source>
        <strain evidence="3">SB11_3</strain>
    </source>
</reference>
<evidence type="ECO:0000259" key="2">
    <source>
        <dbReference type="PROSITE" id="PS51471"/>
    </source>
</evidence>
<dbReference type="Gene3D" id="2.60.120.620">
    <property type="entry name" value="q2cbj1_9rhob like domain"/>
    <property type="match status" value="1"/>
</dbReference>
<feature type="domain" description="Fe2OG dioxygenase" evidence="2">
    <location>
        <begin position="122"/>
        <end position="235"/>
    </location>
</feature>
<keyword evidence="1" id="KW-0560">Oxidoreductase</keyword>
<keyword evidence="1" id="KW-0408">Iron</keyword>
<comment type="similarity">
    <text evidence="1">Belongs to the iron/ascorbate-dependent oxidoreductase family.</text>
</comment>
<dbReference type="PROSITE" id="PS51471">
    <property type="entry name" value="FE2OG_OXY"/>
    <property type="match status" value="1"/>
</dbReference>
<dbReference type="Proteomes" id="UP000441399">
    <property type="component" value="Unassembled WGS sequence"/>
</dbReference>
<keyword evidence="1" id="KW-0479">Metal-binding</keyword>
<organism evidence="3 4">
    <name type="scientific">BD1-7 clade bacterium</name>
    <dbReference type="NCBI Taxonomy" id="2029982"/>
    <lineage>
        <taxon>Bacteria</taxon>
        <taxon>Pseudomonadati</taxon>
        <taxon>Pseudomonadota</taxon>
        <taxon>Gammaproteobacteria</taxon>
        <taxon>Cellvibrionales</taxon>
        <taxon>Spongiibacteraceae</taxon>
        <taxon>BD1-7 clade</taxon>
    </lineage>
</organism>
<dbReference type="GO" id="GO:0046872">
    <property type="term" value="F:metal ion binding"/>
    <property type="evidence" value="ECO:0007669"/>
    <property type="project" value="UniProtKB-KW"/>
</dbReference>
<sequence>MNVGEAISRVDWQAAELALKDSGFALISGLFSPEQCDELRSLYADADVVYRKTVEMSRYSYGMGEYKYFAYPLPEPVDQLRSLVYARLAPVANQWMQQLGRESRFPQSLEAFLAFCHEHDQTLATPLLLTYGEGGFNTLHQDIYGEVWFPLQGTVFLDQPRQDYSGGEFVISEQISGRASRLKVVNPQKGDLLIFATQFRPVPVADGFQPAIVEHGVCEISRGQRMTLGVIFHDASK</sequence>
<dbReference type="InterPro" id="IPR005123">
    <property type="entry name" value="Oxoglu/Fe-dep_dioxygenase_dom"/>
</dbReference>
<dbReference type="InterPro" id="IPR018655">
    <property type="entry name" value="DUF2086"/>
</dbReference>
<gene>
    <name evidence="3" type="ORF">OPDIPICF_04345</name>
</gene>
<evidence type="ECO:0000256" key="1">
    <source>
        <dbReference type="RuleBase" id="RU003682"/>
    </source>
</evidence>
<accession>A0A5S9PAF6</accession>
<evidence type="ECO:0000313" key="3">
    <source>
        <dbReference type="EMBL" id="CAA0100740.1"/>
    </source>
</evidence>
<dbReference type="Pfam" id="PF09859">
    <property type="entry name" value="Oxygenase-NA"/>
    <property type="match status" value="1"/>
</dbReference>
<dbReference type="AlphaFoldDB" id="A0A5S9PAF6"/>
<keyword evidence="4" id="KW-1185">Reference proteome</keyword>
<protein>
    <recommendedName>
        <fullName evidence="2">Fe2OG dioxygenase domain-containing protein</fullName>
    </recommendedName>
</protein>
<name>A0A5S9PAF6_9GAMM</name>